<sequence>MSQQEEYAQSTSPFDAGEEGISIAELLHIFHKRLRWFFVGFILVVALALGYLQIAIPQYESEVSVLVDPIQTSSSFESLMDMSASSTKIATEVELITSRSNIDYALSTLDLSQYKNADGFDYRDKLVLGNLKERIAVTTVKDTNIVRIKITDENPVFARDFANALASSYDTLLTGIAKNSKTAQREFIESQIPINDRALSAAGDALGDFRENSDIIQLTDKSSMLVEQISYYTQRLEPLKLQLREAMVFLDSYNEGLTQAGVTGVLSLDDVRRDPVIAEKLNDLAAWKTELTMYESLGNSSAPQTQVSMPMDASSRTYVISSAMNQLNKDLLDRVSLLTRSYGNESYTQAIVQALTTEVGIQVLEERGEVFISELSQLPVLERRLSELQRDVQIYEAIGLKLREMLEEVKLVEASVSGNVTVVDEAILPRNPVSPNRVLILAVALLLGAAFGLLLTLAIEALDVSIQTEQQIQKIVGKDVPLLGWIPMMKVSNLDLYPTLIVYNDPLSFESERFKLVANMLYNRSEKHVFSITSCSMAEGKSTIIGNIAVALAQMGSKVLIIDGDLRLPSMERYFHLKHREVGLVDYVTKNATLEACILKPIEKVPGLHLLPPGNAPLVHAGIFSNPRYTRLISYLESVYDFVIIDAPPLDSASELLSISKHVDGLIITVRAGITSKGSLFDLISSLRTANVPISGVVFNGVVPGSVGTGYRYGYGYGYGKGYGYSSYASRYSAMGSSGTLKKRRKHQVRKRSNGWYRKMYKRDVKNRGKLSQEQFDAVLAFGPDSPYATIADWVEAERENGKTKPNETRQTEVPSAKQEDPRPSSDPVEQDLASLRDIENDADAAGKKRED</sequence>
<feature type="region of interest" description="Disordered" evidence="16">
    <location>
        <begin position="799"/>
        <end position="852"/>
    </location>
</feature>
<dbReference type="GO" id="GO:0004715">
    <property type="term" value="F:non-membrane spanning protein tyrosine kinase activity"/>
    <property type="evidence" value="ECO:0007669"/>
    <property type="project" value="UniProtKB-EC"/>
</dbReference>
<accession>A0A372MIZ7</accession>
<keyword evidence="10 21" id="KW-0418">Kinase</keyword>
<keyword evidence="12 17" id="KW-1133">Transmembrane helix</keyword>
<organism evidence="21 22">
    <name type="scientific">Sphaerochaeta halotolerans</name>
    <dbReference type="NCBI Taxonomy" id="2293840"/>
    <lineage>
        <taxon>Bacteria</taxon>
        <taxon>Pseudomonadati</taxon>
        <taxon>Spirochaetota</taxon>
        <taxon>Spirochaetia</taxon>
        <taxon>Spirochaetales</taxon>
        <taxon>Sphaerochaetaceae</taxon>
        <taxon>Sphaerochaeta</taxon>
    </lineage>
</organism>
<evidence type="ECO:0000256" key="10">
    <source>
        <dbReference type="ARBA" id="ARBA00022777"/>
    </source>
</evidence>
<dbReference type="InterPro" id="IPR050445">
    <property type="entry name" value="Bact_polysacc_biosynth/exp"/>
</dbReference>
<evidence type="ECO:0000256" key="5">
    <source>
        <dbReference type="ARBA" id="ARBA00022475"/>
    </source>
</evidence>
<evidence type="ECO:0000256" key="8">
    <source>
        <dbReference type="ARBA" id="ARBA00022692"/>
    </source>
</evidence>
<dbReference type="EMBL" id="QUWK01000004">
    <property type="protein sequence ID" value="RFU95286.1"/>
    <property type="molecule type" value="Genomic_DNA"/>
</dbReference>
<evidence type="ECO:0000256" key="3">
    <source>
        <dbReference type="ARBA" id="ARBA00008883"/>
    </source>
</evidence>
<evidence type="ECO:0000259" key="20">
    <source>
        <dbReference type="Pfam" id="PF13807"/>
    </source>
</evidence>
<dbReference type="Pfam" id="PF13807">
    <property type="entry name" value="GNVR"/>
    <property type="match status" value="1"/>
</dbReference>
<evidence type="ECO:0000256" key="13">
    <source>
        <dbReference type="ARBA" id="ARBA00023136"/>
    </source>
</evidence>
<keyword evidence="7 21" id="KW-0808">Transferase</keyword>
<evidence type="ECO:0000256" key="4">
    <source>
        <dbReference type="ARBA" id="ARBA00011903"/>
    </source>
</evidence>
<evidence type="ECO:0000256" key="16">
    <source>
        <dbReference type="SAM" id="MobiDB-lite"/>
    </source>
</evidence>
<keyword evidence="5" id="KW-1003">Cell membrane</keyword>
<keyword evidence="6" id="KW-0997">Cell inner membrane</keyword>
<keyword evidence="13 17" id="KW-0472">Membrane</keyword>
<evidence type="ECO:0000256" key="9">
    <source>
        <dbReference type="ARBA" id="ARBA00022741"/>
    </source>
</evidence>
<dbReference type="GO" id="GO:0005886">
    <property type="term" value="C:plasma membrane"/>
    <property type="evidence" value="ECO:0007669"/>
    <property type="project" value="UniProtKB-SubCell"/>
</dbReference>
<comment type="caution">
    <text evidence="21">The sequence shown here is derived from an EMBL/GenBank/DDBJ whole genome shotgun (WGS) entry which is preliminary data.</text>
</comment>
<dbReference type="AlphaFoldDB" id="A0A372MIZ7"/>
<name>A0A372MIZ7_9SPIR</name>
<feature type="compositionally biased region" description="Basic and acidic residues" evidence="16">
    <location>
        <begin position="835"/>
        <end position="852"/>
    </location>
</feature>
<keyword evidence="11" id="KW-0067">ATP-binding</keyword>
<protein>
    <recommendedName>
        <fullName evidence="4">non-specific protein-tyrosine kinase</fullName>
        <ecNumber evidence="4">2.7.10.2</ecNumber>
    </recommendedName>
</protein>
<evidence type="ECO:0000259" key="18">
    <source>
        <dbReference type="Pfam" id="PF02706"/>
    </source>
</evidence>
<evidence type="ECO:0000256" key="6">
    <source>
        <dbReference type="ARBA" id="ARBA00022519"/>
    </source>
</evidence>
<dbReference type="Pfam" id="PF02706">
    <property type="entry name" value="Wzz"/>
    <property type="match status" value="1"/>
</dbReference>
<evidence type="ECO:0000256" key="1">
    <source>
        <dbReference type="ARBA" id="ARBA00004429"/>
    </source>
</evidence>
<dbReference type="NCBIfam" id="TIGR01007">
    <property type="entry name" value="eps_fam"/>
    <property type="match status" value="1"/>
</dbReference>
<evidence type="ECO:0000256" key="2">
    <source>
        <dbReference type="ARBA" id="ARBA00007316"/>
    </source>
</evidence>
<evidence type="ECO:0000313" key="21">
    <source>
        <dbReference type="EMBL" id="RFU95286.1"/>
    </source>
</evidence>
<evidence type="ECO:0000256" key="15">
    <source>
        <dbReference type="ARBA" id="ARBA00051245"/>
    </source>
</evidence>
<dbReference type="InterPro" id="IPR025669">
    <property type="entry name" value="AAA_dom"/>
</dbReference>
<dbReference type="InterPro" id="IPR003856">
    <property type="entry name" value="LPS_length_determ_N"/>
</dbReference>
<dbReference type="RefSeq" id="WP_117329696.1">
    <property type="nucleotide sequence ID" value="NZ_QUWK01000004.1"/>
</dbReference>
<comment type="similarity">
    <text evidence="3">Belongs to the etk/wzc family.</text>
</comment>
<dbReference type="EC" id="2.7.10.2" evidence="4"/>
<keyword evidence="8 17" id="KW-0812">Transmembrane</keyword>
<dbReference type="PANTHER" id="PTHR32309:SF13">
    <property type="entry name" value="FERRIC ENTEROBACTIN TRANSPORT PROTEIN FEPE"/>
    <property type="match status" value="1"/>
</dbReference>
<evidence type="ECO:0000259" key="19">
    <source>
        <dbReference type="Pfam" id="PF13614"/>
    </source>
</evidence>
<dbReference type="InterPro" id="IPR032807">
    <property type="entry name" value="GNVR"/>
</dbReference>
<dbReference type="InterPro" id="IPR027417">
    <property type="entry name" value="P-loop_NTPase"/>
</dbReference>
<gene>
    <name evidence="21" type="ORF">DYP60_04515</name>
</gene>
<evidence type="ECO:0000256" key="12">
    <source>
        <dbReference type="ARBA" id="ARBA00022989"/>
    </source>
</evidence>
<evidence type="ECO:0000256" key="17">
    <source>
        <dbReference type="SAM" id="Phobius"/>
    </source>
</evidence>
<dbReference type="CDD" id="cd05387">
    <property type="entry name" value="BY-kinase"/>
    <property type="match status" value="1"/>
</dbReference>
<dbReference type="Pfam" id="PF13614">
    <property type="entry name" value="AAA_31"/>
    <property type="match status" value="1"/>
</dbReference>
<feature type="domain" description="Tyrosine-protein kinase G-rich" evidence="20">
    <location>
        <begin position="385"/>
        <end position="458"/>
    </location>
</feature>
<feature type="compositionally biased region" description="Basic and acidic residues" evidence="16">
    <location>
        <begin position="799"/>
        <end position="811"/>
    </location>
</feature>
<evidence type="ECO:0000313" key="22">
    <source>
        <dbReference type="Proteomes" id="UP000264002"/>
    </source>
</evidence>
<evidence type="ECO:0000256" key="14">
    <source>
        <dbReference type="ARBA" id="ARBA00023137"/>
    </source>
</evidence>
<reference evidence="21 22" key="2">
    <citation type="submission" date="2018-09" db="EMBL/GenBank/DDBJ databases">
        <title>Genome of Sphaerochaeta halotolerans strain 4-11.</title>
        <authorList>
            <person name="Nazina T.N."/>
            <person name="Sokolova D.S."/>
        </authorList>
    </citation>
    <scope>NUCLEOTIDE SEQUENCE [LARGE SCALE GENOMIC DNA]</scope>
    <source>
        <strain evidence="21 22">4-11</strain>
    </source>
</reference>
<feature type="domain" description="Polysaccharide chain length determinant N-terminal" evidence="18">
    <location>
        <begin position="20"/>
        <end position="107"/>
    </location>
</feature>
<dbReference type="GO" id="GO:0005524">
    <property type="term" value="F:ATP binding"/>
    <property type="evidence" value="ECO:0007669"/>
    <property type="project" value="UniProtKB-KW"/>
</dbReference>
<dbReference type="Gene3D" id="3.40.50.300">
    <property type="entry name" value="P-loop containing nucleotide triphosphate hydrolases"/>
    <property type="match status" value="1"/>
</dbReference>
<dbReference type="InterPro" id="IPR005702">
    <property type="entry name" value="Wzc-like_C"/>
</dbReference>
<keyword evidence="22" id="KW-1185">Reference proteome</keyword>
<evidence type="ECO:0000256" key="7">
    <source>
        <dbReference type="ARBA" id="ARBA00022679"/>
    </source>
</evidence>
<keyword evidence="9" id="KW-0547">Nucleotide-binding</keyword>
<proteinExistence type="inferred from homology"/>
<comment type="similarity">
    <text evidence="2">Belongs to the CpsD/CapB family.</text>
</comment>
<dbReference type="Proteomes" id="UP000264002">
    <property type="component" value="Unassembled WGS sequence"/>
</dbReference>
<feature type="domain" description="AAA" evidence="19">
    <location>
        <begin position="540"/>
        <end position="677"/>
    </location>
</feature>
<feature type="transmembrane region" description="Helical" evidence="17">
    <location>
        <begin position="36"/>
        <end position="56"/>
    </location>
</feature>
<keyword evidence="14" id="KW-0829">Tyrosine-protein kinase</keyword>
<comment type="subcellular location">
    <subcellularLocation>
        <location evidence="1">Cell inner membrane</location>
        <topology evidence="1">Multi-pass membrane protein</topology>
    </subcellularLocation>
</comment>
<dbReference type="PANTHER" id="PTHR32309">
    <property type="entry name" value="TYROSINE-PROTEIN KINASE"/>
    <property type="match status" value="1"/>
</dbReference>
<evidence type="ECO:0000256" key="11">
    <source>
        <dbReference type="ARBA" id="ARBA00022840"/>
    </source>
</evidence>
<comment type="catalytic activity">
    <reaction evidence="15">
        <text>L-tyrosyl-[protein] + ATP = O-phospho-L-tyrosyl-[protein] + ADP + H(+)</text>
        <dbReference type="Rhea" id="RHEA:10596"/>
        <dbReference type="Rhea" id="RHEA-COMP:10136"/>
        <dbReference type="Rhea" id="RHEA-COMP:20101"/>
        <dbReference type="ChEBI" id="CHEBI:15378"/>
        <dbReference type="ChEBI" id="CHEBI:30616"/>
        <dbReference type="ChEBI" id="CHEBI:46858"/>
        <dbReference type="ChEBI" id="CHEBI:61978"/>
        <dbReference type="ChEBI" id="CHEBI:456216"/>
        <dbReference type="EC" id="2.7.10.2"/>
    </reaction>
</comment>
<reference evidence="22" key="1">
    <citation type="submission" date="2018-08" db="EMBL/GenBank/DDBJ databases">
        <authorList>
            <person name="Grouzdev D.S."/>
            <person name="Krutkina M.S."/>
        </authorList>
    </citation>
    <scope>NUCLEOTIDE SEQUENCE [LARGE SCALE GENOMIC DNA]</scope>
    <source>
        <strain evidence="22">4-11</strain>
    </source>
</reference>
<dbReference type="SUPFAM" id="SSF52540">
    <property type="entry name" value="P-loop containing nucleoside triphosphate hydrolases"/>
    <property type="match status" value="1"/>
</dbReference>